<accession>A0A9D4H6M2</accession>
<evidence type="ECO:0000256" key="2">
    <source>
        <dbReference type="SAM" id="MobiDB-lite"/>
    </source>
</evidence>
<dbReference type="PROSITE" id="PS50088">
    <property type="entry name" value="ANK_REPEAT"/>
    <property type="match status" value="1"/>
</dbReference>
<dbReference type="Gene3D" id="1.25.40.20">
    <property type="entry name" value="Ankyrin repeat-containing domain"/>
    <property type="match status" value="1"/>
</dbReference>
<feature type="region of interest" description="Disordered" evidence="2">
    <location>
        <begin position="283"/>
        <end position="335"/>
    </location>
</feature>
<keyword evidence="1" id="KW-0040">ANK repeat</keyword>
<gene>
    <name evidence="3" type="ORF">DPMN_103811</name>
</gene>
<name>A0A9D4H6M2_DREPO</name>
<evidence type="ECO:0000313" key="4">
    <source>
        <dbReference type="Proteomes" id="UP000828390"/>
    </source>
</evidence>
<dbReference type="EMBL" id="JAIWYP010000004">
    <property type="protein sequence ID" value="KAH3830566.1"/>
    <property type="molecule type" value="Genomic_DNA"/>
</dbReference>
<keyword evidence="4" id="KW-1185">Reference proteome</keyword>
<dbReference type="PROSITE" id="PS50297">
    <property type="entry name" value="ANK_REP_REGION"/>
    <property type="match status" value="1"/>
</dbReference>
<dbReference type="InterPro" id="IPR002110">
    <property type="entry name" value="Ankyrin_rpt"/>
</dbReference>
<dbReference type="Proteomes" id="UP000828390">
    <property type="component" value="Unassembled WGS sequence"/>
</dbReference>
<dbReference type="Pfam" id="PF00023">
    <property type="entry name" value="Ank"/>
    <property type="match status" value="1"/>
</dbReference>
<reference evidence="3" key="2">
    <citation type="submission" date="2020-11" db="EMBL/GenBank/DDBJ databases">
        <authorList>
            <person name="McCartney M.A."/>
            <person name="Auch B."/>
            <person name="Kono T."/>
            <person name="Mallez S."/>
            <person name="Becker A."/>
            <person name="Gohl D.M."/>
            <person name="Silverstein K.A.T."/>
            <person name="Koren S."/>
            <person name="Bechman K.B."/>
            <person name="Herman A."/>
            <person name="Abrahante J.E."/>
            <person name="Garbe J."/>
        </authorList>
    </citation>
    <scope>NUCLEOTIDE SEQUENCE</scope>
    <source>
        <strain evidence="3">Duluth1</strain>
        <tissue evidence="3">Whole animal</tissue>
    </source>
</reference>
<evidence type="ECO:0000256" key="1">
    <source>
        <dbReference type="PROSITE-ProRule" id="PRU00023"/>
    </source>
</evidence>
<proteinExistence type="predicted"/>
<comment type="caution">
    <text evidence="3">The sequence shown here is derived from an EMBL/GenBank/DDBJ whole genome shotgun (WGS) entry which is preliminary data.</text>
</comment>
<evidence type="ECO:0000313" key="3">
    <source>
        <dbReference type="EMBL" id="KAH3830566.1"/>
    </source>
</evidence>
<feature type="compositionally biased region" description="Polar residues" evidence="2">
    <location>
        <begin position="287"/>
        <end position="301"/>
    </location>
</feature>
<reference evidence="3" key="1">
    <citation type="journal article" date="2019" name="bioRxiv">
        <title>The Genome of the Zebra Mussel, Dreissena polymorpha: A Resource for Invasive Species Research.</title>
        <authorList>
            <person name="McCartney M.A."/>
            <person name="Auch B."/>
            <person name="Kono T."/>
            <person name="Mallez S."/>
            <person name="Zhang Y."/>
            <person name="Obille A."/>
            <person name="Becker A."/>
            <person name="Abrahante J.E."/>
            <person name="Garbe J."/>
            <person name="Badalamenti J.P."/>
            <person name="Herman A."/>
            <person name="Mangelson H."/>
            <person name="Liachko I."/>
            <person name="Sullivan S."/>
            <person name="Sone E.D."/>
            <person name="Koren S."/>
            <person name="Silverstein K.A.T."/>
            <person name="Beckman K.B."/>
            <person name="Gohl D.M."/>
        </authorList>
    </citation>
    <scope>NUCLEOTIDE SEQUENCE</scope>
    <source>
        <strain evidence="3">Duluth1</strain>
        <tissue evidence="3">Whole animal</tissue>
    </source>
</reference>
<dbReference type="InterPro" id="IPR036770">
    <property type="entry name" value="Ankyrin_rpt-contain_sf"/>
</dbReference>
<dbReference type="SUPFAM" id="SSF48403">
    <property type="entry name" value="Ankyrin repeat"/>
    <property type="match status" value="1"/>
</dbReference>
<protein>
    <submittedName>
        <fullName evidence="3">Uncharacterized protein</fullName>
    </submittedName>
</protein>
<feature type="repeat" description="ANK" evidence="1">
    <location>
        <begin position="21"/>
        <end position="53"/>
    </location>
</feature>
<dbReference type="AlphaFoldDB" id="A0A9D4H6M2"/>
<sequence>MNIIEQLIDLGMDPNKKNKMTGDTPLHTALRTGAQEAMEGLLIKGAKPNIPNKDGYRPVDVGKNKEIRESLRMYSTLLIAMSAGYIMANGLKIRRTDLRDNLFLVERVGIIVRKFDFPVELPSVGFYCRREKAENTSIELPPYQEETVFSDIFHIRLFDAMRDCGATLYLPLYQCPSDKEEVVLRYLNSDIPDRPMSQYIEQNNEHFCEATLTLIPETTFVCLLYVRQKREVHTVGTEEFKFLSEMVEEFEMAIPQGTFQEDTSISLQVFETNTDDDKILDEEDFQDTSGPATDDPNTNLQDPAEDPNEDAISPTDSHMPVEDTASGAMQDKNDSVSLKDKVCDLTEDNPIVNADSSDIQHINNADAQVLEEDLDENSSVKQRSVSVNPDLLTDVYQINVGGKQPNGKVKLSLPFCQDLGSEDECVIVSTNENSLNENSIEVIQTSVIQGNLVFEVSHFSIFVATWKRKLKSETEVSDEIREQICNTRDKKKPASFFVAVRKISNTDDKHTLCGRLWTPQQSTGSVEKMGGSRLLASKPSKYWSYDDGTRRNFCRLY</sequence>
<organism evidence="3 4">
    <name type="scientific">Dreissena polymorpha</name>
    <name type="common">Zebra mussel</name>
    <name type="synonym">Mytilus polymorpha</name>
    <dbReference type="NCBI Taxonomy" id="45954"/>
    <lineage>
        <taxon>Eukaryota</taxon>
        <taxon>Metazoa</taxon>
        <taxon>Spiralia</taxon>
        <taxon>Lophotrochozoa</taxon>
        <taxon>Mollusca</taxon>
        <taxon>Bivalvia</taxon>
        <taxon>Autobranchia</taxon>
        <taxon>Heteroconchia</taxon>
        <taxon>Euheterodonta</taxon>
        <taxon>Imparidentia</taxon>
        <taxon>Neoheterodontei</taxon>
        <taxon>Myida</taxon>
        <taxon>Dreissenoidea</taxon>
        <taxon>Dreissenidae</taxon>
        <taxon>Dreissena</taxon>
    </lineage>
</organism>